<protein>
    <submittedName>
        <fullName evidence="2">Uncharacterized protein</fullName>
    </submittedName>
</protein>
<comment type="caution">
    <text evidence="2">The sequence shown here is derived from an EMBL/GenBank/DDBJ whole genome shotgun (WGS) entry which is preliminary data.</text>
</comment>
<feature type="transmembrane region" description="Helical" evidence="1">
    <location>
        <begin position="121"/>
        <end position="139"/>
    </location>
</feature>
<sequence length="142" mass="15465">MGYSTGNIIVTTVHVLSAILAVGGVAFLRFVALPFAEGLPGQERARFQETLRRRFTPILHGSFTLLLLTGIHHITRIIRSGLAFSPELIAKIVLALAIIFIGVALTLPSGMEGMKARRKQWLSVNLALALIVVFLGILVTHR</sequence>
<keyword evidence="1" id="KW-1133">Transmembrane helix</keyword>
<keyword evidence="1" id="KW-0472">Membrane</keyword>
<keyword evidence="1" id="KW-0812">Transmembrane</keyword>
<proteinExistence type="predicted"/>
<evidence type="ECO:0000313" key="3">
    <source>
        <dbReference type="Proteomes" id="UP000782312"/>
    </source>
</evidence>
<gene>
    <name evidence="2" type="ORF">HYZ11_17115</name>
</gene>
<feature type="transmembrane region" description="Helical" evidence="1">
    <location>
        <begin position="12"/>
        <end position="36"/>
    </location>
</feature>
<name>A0A932I3Z9_UNCTE</name>
<accession>A0A932I3Z9</accession>
<dbReference type="AlphaFoldDB" id="A0A932I3Z9"/>
<feature type="transmembrane region" description="Helical" evidence="1">
    <location>
        <begin position="88"/>
        <end position="109"/>
    </location>
</feature>
<dbReference type="EMBL" id="JACPUR010000040">
    <property type="protein sequence ID" value="MBI3129332.1"/>
    <property type="molecule type" value="Genomic_DNA"/>
</dbReference>
<organism evidence="2 3">
    <name type="scientific">Tectimicrobiota bacterium</name>
    <dbReference type="NCBI Taxonomy" id="2528274"/>
    <lineage>
        <taxon>Bacteria</taxon>
        <taxon>Pseudomonadati</taxon>
        <taxon>Nitrospinota/Tectimicrobiota group</taxon>
        <taxon>Candidatus Tectimicrobiota</taxon>
    </lineage>
</organism>
<evidence type="ECO:0000256" key="1">
    <source>
        <dbReference type="SAM" id="Phobius"/>
    </source>
</evidence>
<dbReference type="Proteomes" id="UP000782312">
    <property type="component" value="Unassembled WGS sequence"/>
</dbReference>
<evidence type="ECO:0000313" key="2">
    <source>
        <dbReference type="EMBL" id="MBI3129332.1"/>
    </source>
</evidence>
<feature type="transmembrane region" description="Helical" evidence="1">
    <location>
        <begin position="57"/>
        <end position="76"/>
    </location>
</feature>
<reference evidence="2" key="1">
    <citation type="submission" date="2020-07" db="EMBL/GenBank/DDBJ databases">
        <title>Huge and variable diversity of episymbiotic CPR bacteria and DPANN archaea in groundwater ecosystems.</title>
        <authorList>
            <person name="He C.Y."/>
            <person name="Keren R."/>
            <person name="Whittaker M."/>
            <person name="Farag I.F."/>
            <person name="Doudna J."/>
            <person name="Cate J.H.D."/>
            <person name="Banfield J.F."/>
        </authorList>
    </citation>
    <scope>NUCLEOTIDE SEQUENCE</scope>
    <source>
        <strain evidence="2">NC_groundwater_763_Ag_S-0.2um_68_21</strain>
    </source>
</reference>